<proteinExistence type="predicted"/>
<evidence type="ECO:0000313" key="1">
    <source>
        <dbReference type="EMBL" id="JAH10264.1"/>
    </source>
</evidence>
<name>A0A0E9Q0L1_ANGAN</name>
<protein>
    <submittedName>
        <fullName evidence="1">Uncharacterized protein</fullName>
    </submittedName>
</protein>
<reference evidence="1" key="2">
    <citation type="journal article" date="2015" name="Fish Shellfish Immunol.">
        <title>Early steps in the European eel (Anguilla anguilla)-Vibrio vulnificus interaction in the gills: Role of the RtxA13 toxin.</title>
        <authorList>
            <person name="Callol A."/>
            <person name="Pajuelo D."/>
            <person name="Ebbesson L."/>
            <person name="Teles M."/>
            <person name="MacKenzie S."/>
            <person name="Amaro C."/>
        </authorList>
    </citation>
    <scope>NUCLEOTIDE SEQUENCE</scope>
</reference>
<dbReference type="EMBL" id="GBXM01098313">
    <property type="protein sequence ID" value="JAH10264.1"/>
    <property type="molecule type" value="Transcribed_RNA"/>
</dbReference>
<organism evidence="1">
    <name type="scientific">Anguilla anguilla</name>
    <name type="common">European freshwater eel</name>
    <name type="synonym">Muraena anguilla</name>
    <dbReference type="NCBI Taxonomy" id="7936"/>
    <lineage>
        <taxon>Eukaryota</taxon>
        <taxon>Metazoa</taxon>
        <taxon>Chordata</taxon>
        <taxon>Craniata</taxon>
        <taxon>Vertebrata</taxon>
        <taxon>Euteleostomi</taxon>
        <taxon>Actinopterygii</taxon>
        <taxon>Neopterygii</taxon>
        <taxon>Teleostei</taxon>
        <taxon>Anguilliformes</taxon>
        <taxon>Anguillidae</taxon>
        <taxon>Anguilla</taxon>
    </lineage>
</organism>
<dbReference type="AlphaFoldDB" id="A0A0E9Q0L1"/>
<sequence>MQAFPRSDCELQAKYVLQSFIARKINLLTLQGYLLSRCGVCITYEVKKSTLNGLWPYY</sequence>
<reference evidence="1" key="1">
    <citation type="submission" date="2014-11" db="EMBL/GenBank/DDBJ databases">
        <authorList>
            <person name="Amaro Gonzalez C."/>
        </authorList>
    </citation>
    <scope>NUCLEOTIDE SEQUENCE</scope>
</reference>
<accession>A0A0E9Q0L1</accession>